<dbReference type="Pfam" id="PF04079">
    <property type="entry name" value="SMC_ScpB"/>
    <property type="match status" value="1"/>
</dbReference>
<dbReference type="Gene3D" id="1.10.10.10">
    <property type="entry name" value="Winged helix-like DNA-binding domain superfamily/Winged helix DNA-binding domain"/>
    <property type="match status" value="2"/>
</dbReference>
<dbReference type="PANTHER" id="PTHR34298">
    <property type="entry name" value="SEGREGATION AND CONDENSATION PROTEIN B"/>
    <property type="match status" value="1"/>
</dbReference>
<dbReference type="InterPro" id="IPR005234">
    <property type="entry name" value="ScpB_csome_segregation"/>
</dbReference>
<evidence type="ECO:0000313" key="6">
    <source>
        <dbReference type="EMBL" id="KRP32610.1"/>
    </source>
</evidence>
<keyword evidence="1" id="KW-0963">Cytoplasm</keyword>
<dbReference type="Proteomes" id="UP000051557">
    <property type="component" value="Unassembled WGS sequence"/>
</dbReference>
<evidence type="ECO:0000256" key="5">
    <source>
        <dbReference type="SAM" id="MobiDB-lite"/>
    </source>
</evidence>
<name>A0A0R2X9K9_9BACT</name>
<dbReference type="SUPFAM" id="SSF46785">
    <property type="entry name" value="Winged helix' DNA-binding domain"/>
    <property type="match status" value="2"/>
</dbReference>
<evidence type="ECO:0000313" key="7">
    <source>
        <dbReference type="Proteomes" id="UP000051557"/>
    </source>
</evidence>
<comment type="caution">
    <text evidence="6">The sequence shown here is derived from an EMBL/GenBank/DDBJ whole genome shotgun (WGS) entry which is preliminary data.</text>
</comment>
<dbReference type="InterPro" id="IPR036388">
    <property type="entry name" value="WH-like_DNA-bd_sf"/>
</dbReference>
<dbReference type="EMBL" id="LIDM01000084">
    <property type="protein sequence ID" value="KRP32610.1"/>
    <property type="molecule type" value="Genomic_DNA"/>
</dbReference>
<evidence type="ECO:0000256" key="3">
    <source>
        <dbReference type="ARBA" id="ARBA00022829"/>
    </source>
</evidence>
<dbReference type="GO" id="GO:0051301">
    <property type="term" value="P:cell division"/>
    <property type="evidence" value="ECO:0007669"/>
    <property type="project" value="UniProtKB-KW"/>
</dbReference>
<sequence>MEWARVLEALLFAATEPMEPSRLATILRDGPEGGQGWPEVKEEEVREELTHLAERLAPRGLILREVAGGFRIGTAPDLSGWVAKLKGVVRPPRLSPPSLETMAVIAYRQPISRAEIEAVRGVDCSGTLDTLVERGVIRISGRSDAPGRPILYSTTPLFLEHFGLRDLEELPNSEELRRVKLPAPIDPSGPQQKELLHEAVESSPQS</sequence>
<dbReference type="PIRSF" id="PIRSF019345">
    <property type="entry name" value="ScpB"/>
    <property type="match status" value="1"/>
</dbReference>
<dbReference type="NCBIfam" id="TIGR00281">
    <property type="entry name" value="SMC-Scp complex subunit ScpB"/>
    <property type="match status" value="1"/>
</dbReference>
<keyword evidence="4" id="KW-0131">Cell cycle</keyword>
<dbReference type="GO" id="GO:0051304">
    <property type="term" value="P:chromosome separation"/>
    <property type="evidence" value="ECO:0007669"/>
    <property type="project" value="InterPro"/>
</dbReference>
<reference evidence="6 7" key="1">
    <citation type="submission" date="2015-10" db="EMBL/GenBank/DDBJ databases">
        <title>Metagenome-Assembled Genomes uncover a global brackish microbiome.</title>
        <authorList>
            <person name="Hugerth L.W."/>
            <person name="Larsson J."/>
            <person name="Alneberg J."/>
            <person name="Lindh M.V."/>
            <person name="Legrand C."/>
            <person name="Pinhassi J."/>
            <person name="Andersson A.F."/>
        </authorList>
    </citation>
    <scope>NUCLEOTIDE SEQUENCE [LARGE SCALE GENOMIC DNA]</scope>
    <source>
        <strain evidence="6">BACL9 MAG-120820-bin42</strain>
    </source>
</reference>
<dbReference type="InterPro" id="IPR036390">
    <property type="entry name" value="WH_DNA-bd_sf"/>
</dbReference>
<evidence type="ECO:0000256" key="1">
    <source>
        <dbReference type="ARBA" id="ARBA00022490"/>
    </source>
</evidence>
<feature type="region of interest" description="Disordered" evidence="5">
    <location>
        <begin position="179"/>
        <end position="206"/>
    </location>
</feature>
<gene>
    <name evidence="6" type="ORF">ABS32_03105</name>
</gene>
<dbReference type="AlphaFoldDB" id="A0A0R2X9K9"/>
<organism evidence="6 7">
    <name type="scientific">Verrucomicrobia subdivision 6 bacterium BACL9 MAG-120820-bin42</name>
    <dbReference type="NCBI Taxonomy" id="1655634"/>
    <lineage>
        <taxon>Bacteria</taxon>
        <taxon>Pseudomonadati</taxon>
        <taxon>Verrucomicrobiota</taxon>
        <taxon>Verrucomicrobiia</taxon>
        <taxon>Verrucomicrobiales</taxon>
        <taxon>Verrucomicrobia subdivision 6</taxon>
    </lineage>
</organism>
<dbReference type="PANTHER" id="PTHR34298:SF2">
    <property type="entry name" value="SEGREGATION AND CONDENSATION PROTEIN B"/>
    <property type="match status" value="1"/>
</dbReference>
<evidence type="ECO:0008006" key="8">
    <source>
        <dbReference type="Google" id="ProtNLM"/>
    </source>
</evidence>
<evidence type="ECO:0000256" key="2">
    <source>
        <dbReference type="ARBA" id="ARBA00022618"/>
    </source>
</evidence>
<keyword evidence="2" id="KW-0132">Cell division</keyword>
<proteinExistence type="predicted"/>
<protein>
    <recommendedName>
        <fullName evidence="8">Segregation and condensation protein B</fullName>
    </recommendedName>
</protein>
<keyword evidence="3" id="KW-0159">Chromosome partition</keyword>
<evidence type="ECO:0000256" key="4">
    <source>
        <dbReference type="ARBA" id="ARBA00023306"/>
    </source>
</evidence>
<accession>A0A0R2X9K9</accession>